<dbReference type="RefSeq" id="WP_207333207.1">
    <property type="nucleotide sequence ID" value="NZ_JAFMYW010000028.1"/>
</dbReference>
<name>A0ABS3JTB0_9BACT</name>
<dbReference type="Proteomes" id="UP000664628">
    <property type="component" value="Unassembled WGS sequence"/>
</dbReference>
<organism evidence="1 2">
    <name type="scientific">Fibrella forsythiae</name>
    <dbReference type="NCBI Taxonomy" id="2817061"/>
    <lineage>
        <taxon>Bacteria</taxon>
        <taxon>Pseudomonadati</taxon>
        <taxon>Bacteroidota</taxon>
        <taxon>Cytophagia</taxon>
        <taxon>Cytophagales</taxon>
        <taxon>Spirosomataceae</taxon>
        <taxon>Fibrella</taxon>
    </lineage>
</organism>
<reference evidence="1 2" key="1">
    <citation type="submission" date="2021-03" db="EMBL/GenBank/DDBJ databases">
        <title>Fibrella sp. HMF5405 genome sequencing and assembly.</title>
        <authorList>
            <person name="Kang H."/>
            <person name="Kim H."/>
            <person name="Bae S."/>
            <person name="Joh K."/>
        </authorList>
    </citation>
    <scope>NUCLEOTIDE SEQUENCE [LARGE SCALE GENOMIC DNA]</scope>
    <source>
        <strain evidence="1 2">HMF5405</strain>
    </source>
</reference>
<evidence type="ECO:0000313" key="2">
    <source>
        <dbReference type="Proteomes" id="UP000664628"/>
    </source>
</evidence>
<protein>
    <submittedName>
        <fullName evidence="1">Uncharacterized protein</fullName>
    </submittedName>
</protein>
<comment type="caution">
    <text evidence="1">The sequence shown here is derived from an EMBL/GenBank/DDBJ whole genome shotgun (WGS) entry which is preliminary data.</text>
</comment>
<sequence>MPSPQTKPSAANRPLVATQDPDLQLVLRRLRDLYAQRQHWQGGKNMALLIRPFSGVELSLDPVESLIVNCEDPDAHLLSVPLNALIDHYEQVLWLAKIPLPTI</sequence>
<keyword evidence="2" id="KW-1185">Reference proteome</keyword>
<proteinExistence type="predicted"/>
<dbReference type="EMBL" id="JAFMYW010000028">
    <property type="protein sequence ID" value="MBO0953255.1"/>
    <property type="molecule type" value="Genomic_DNA"/>
</dbReference>
<evidence type="ECO:0000313" key="1">
    <source>
        <dbReference type="EMBL" id="MBO0953255.1"/>
    </source>
</evidence>
<accession>A0ABS3JTB0</accession>
<gene>
    <name evidence="1" type="ORF">J2I46_32085</name>
</gene>